<keyword evidence="3" id="KW-1185">Reference proteome</keyword>
<keyword evidence="2" id="KW-0547">Nucleotide-binding</keyword>
<dbReference type="SUPFAM" id="SSF55874">
    <property type="entry name" value="ATPase domain of HSP90 chaperone/DNA topoisomerase II/histidine kinase"/>
    <property type="match status" value="1"/>
</dbReference>
<feature type="region of interest" description="Disordered" evidence="1">
    <location>
        <begin position="1"/>
        <end position="21"/>
    </location>
</feature>
<dbReference type="KEGG" id="haly:HYG82_18365"/>
<accession>A0A7D5KME7</accession>
<evidence type="ECO:0000313" key="3">
    <source>
        <dbReference type="Proteomes" id="UP000509241"/>
    </source>
</evidence>
<dbReference type="AlphaFoldDB" id="A0A7D5KME7"/>
<dbReference type="EMBL" id="CP058601">
    <property type="protein sequence ID" value="QLG50658.1"/>
    <property type="molecule type" value="Genomic_DNA"/>
</dbReference>
<dbReference type="GO" id="GO:0005524">
    <property type="term" value="F:ATP binding"/>
    <property type="evidence" value="ECO:0007669"/>
    <property type="project" value="UniProtKB-KW"/>
</dbReference>
<dbReference type="Gene3D" id="3.30.565.10">
    <property type="entry name" value="Histidine kinase-like ATPase, C-terminal domain"/>
    <property type="match status" value="1"/>
</dbReference>
<dbReference type="RefSeq" id="WP_179263369.1">
    <property type="nucleotide sequence ID" value="NZ_CP058601.1"/>
</dbReference>
<name>A0A7D5KME7_9EURY</name>
<evidence type="ECO:0000256" key="1">
    <source>
        <dbReference type="SAM" id="MobiDB-lite"/>
    </source>
</evidence>
<dbReference type="Pfam" id="PF13589">
    <property type="entry name" value="HATPase_c_3"/>
    <property type="match status" value="1"/>
</dbReference>
<reference evidence="2 3" key="1">
    <citation type="submission" date="2020-07" db="EMBL/GenBank/DDBJ databases">
        <authorList>
            <person name="Cui H."/>
        </authorList>
    </citation>
    <scope>NUCLEOTIDE SEQUENCE [LARGE SCALE GENOMIC DNA]</scope>
    <source>
        <strain evidence="2 3">YPL8</strain>
    </source>
</reference>
<dbReference type="OrthoDB" id="193844at2157"/>
<dbReference type="InterPro" id="IPR036890">
    <property type="entry name" value="HATPase_C_sf"/>
</dbReference>
<evidence type="ECO:0000313" key="2">
    <source>
        <dbReference type="EMBL" id="QLG50658.1"/>
    </source>
</evidence>
<dbReference type="Proteomes" id="UP000509241">
    <property type="component" value="Chromosome"/>
</dbReference>
<proteinExistence type="predicted"/>
<keyword evidence="2" id="KW-0067">ATP-binding</keyword>
<feature type="region of interest" description="Disordered" evidence="1">
    <location>
        <begin position="381"/>
        <end position="405"/>
    </location>
</feature>
<dbReference type="GeneID" id="56035298"/>
<protein>
    <submittedName>
        <fullName evidence="2">ATP-binding protein</fullName>
    </submittedName>
</protein>
<gene>
    <name evidence="2" type="ORF">HYG82_18365</name>
</gene>
<sequence length="524" mass="60190">MNESSHTSTTMERQAMHKTPKVNEVNEFIEIASDFEDPLEVIREALSNSYDAEATWVEIEIKQDDEGRNTLIIEDDGHGMDEQDLESFFDLGNSNKHDAIGYKGHGTKIYYKSDEIRVESVKDGNHVESVMEQPWETLNNHELPTYSVDTEETDETSGTRIEVHGFRAGQGFDPEQLTYNKIEHYIKWKTIGGSTAWHFDDDFHEFDIEVTLSPQIDNTRKPIETTNKLEFPDENLHPDGEFVAERMCKHFPPRELTVTLDDGRELTIEVVGMVGGKEARNELPTYGKHSAQFGIWLAKDHIKVERYNDAIGADNEFFHFFFVANCQSLELSANREKIRNKSGDVYQAITNELERFMTKVCQEEWYRDYIARRKLEDKKRSVQSQESSLQDRLVKTKEQGGLSPSNPAEVIAALERYSANGSPETVEIADFRMDEEVNAIVNTDDGYKNAALQAKLSDFFEDETPLTHIDRFICWKVGDRDALTKIERASYLGDPIRFDFSNNEVTYGEEDKKTIPVLELVDKM</sequence>
<organism evidence="2 3">
    <name type="scientific">Natrinema halophilum</name>
    <dbReference type="NCBI Taxonomy" id="1699371"/>
    <lineage>
        <taxon>Archaea</taxon>
        <taxon>Methanobacteriati</taxon>
        <taxon>Methanobacteriota</taxon>
        <taxon>Stenosarchaea group</taxon>
        <taxon>Halobacteria</taxon>
        <taxon>Halobacteriales</taxon>
        <taxon>Natrialbaceae</taxon>
        <taxon>Natrinema</taxon>
    </lineage>
</organism>
<feature type="compositionally biased region" description="Polar residues" evidence="1">
    <location>
        <begin position="1"/>
        <end position="12"/>
    </location>
</feature>